<keyword evidence="3" id="KW-1185">Reference proteome</keyword>
<evidence type="ECO:0000256" key="1">
    <source>
        <dbReference type="SAM" id="SignalP"/>
    </source>
</evidence>
<evidence type="ECO:0000313" key="2">
    <source>
        <dbReference type="EMBL" id="KAK3089126.1"/>
    </source>
</evidence>
<feature type="chain" id="PRO_5041677651" evidence="1">
    <location>
        <begin position="17"/>
        <end position="316"/>
    </location>
</feature>
<dbReference type="AlphaFoldDB" id="A0AA89BPF2"/>
<evidence type="ECO:0000313" key="3">
    <source>
        <dbReference type="Proteomes" id="UP001186944"/>
    </source>
</evidence>
<keyword evidence="1" id="KW-0732">Signal</keyword>
<comment type="caution">
    <text evidence="2">The sequence shown here is derived from an EMBL/GenBank/DDBJ whole genome shotgun (WGS) entry which is preliminary data.</text>
</comment>
<reference evidence="2" key="1">
    <citation type="submission" date="2019-08" db="EMBL/GenBank/DDBJ databases">
        <title>The improved chromosome-level genome for the pearl oyster Pinctada fucata martensii using PacBio sequencing and Hi-C.</title>
        <authorList>
            <person name="Zheng Z."/>
        </authorList>
    </citation>
    <scope>NUCLEOTIDE SEQUENCE</scope>
    <source>
        <strain evidence="2">ZZ-2019</strain>
        <tissue evidence="2">Adductor muscle</tissue>
    </source>
</reference>
<proteinExistence type="predicted"/>
<dbReference type="EMBL" id="VSWD01000010">
    <property type="protein sequence ID" value="KAK3089126.1"/>
    <property type="molecule type" value="Genomic_DNA"/>
</dbReference>
<name>A0AA89BPF2_PINIB</name>
<accession>A0AA89BPF2</accession>
<protein>
    <submittedName>
        <fullName evidence="2">Uncharacterized protein</fullName>
    </submittedName>
</protein>
<organism evidence="2 3">
    <name type="scientific">Pinctada imbricata</name>
    <name type="common">Atlantic pearl-oyster</name>
    <name type="synonym">Pinctada martensii</name>
    <dbReference type="NCBI Taxonomy" id="66713"/>
    <lineage>
        <taxon>Eukaryota</taxon>
        <taxon>Metazoa</taxon>
        <taxon>Spiralia</taxon>
        <taxon>Lophotrochozoa</taxon>
        <taxon>Mollusca</taxon>
        <taxon>Bivalvia</taxon>
        <taxon>Autobranchia</taxon>
        <taxon>Pteriomorphia</taxon>
        <taxon>Pterioida</taxon>
        <taxon>Pterioidea</taxon>
        <taxon>Pteriidae</taxon>
        <taxon>Pinctada</taxon>
    </lineage>
</organism>
<gene>
    <name evidence="2" type="ORF">FSP39_001048</name>
</gene>
<dbReference type="Proteomes" id="UP001186944">
    <property type="component" value="Unassembled WGS sequence"/>
</dbReference>
<sequence length="316" mass="35255">MFLLSLSLVFVGVSYAQINESLYFNETITAEIRIPFANSSLLNCIRSEFSGLIQQIAPVVSNFSRNQDIYSILNVFTEESYFAEFCRNLDAFDACLRDTPTGSDDEQIQPYINYNNIVPTLKNFFCRNDIDAYYDFEYVSHVRTLIPILIYSGLDQFFDCAARETRTSSHYIDVVAREIADFANPSRLLKAMTPVCDFARRYATQIAALGTCNVTACFGPISQVYTRLNLGRGVPGTYYRSALCRPIATFVKCESAALRECNENIGSLIDNFASGILREDCGGRLGLSQTGPGNSSQRHVSSAVIMLLITLLAYIS</sequence>
<feature type="signal peptide" evidence="1">
    <location>
        <begin position="1"/>
        <end position="16"/>
    </location>
</feature>